<protein>
    <submittedName>
        <fullName evidence="1">Acetylgalactosaminidase</fullName>
    </submittedName>
</protein>
<dbReference type="Proteomes" id="UP000323717">
    <property type="component" value="Unassembled WGS sequence"/>
</dbReference>
<sequence>DISTPRPYSRLQTVCGTLGFAQKYPVPCIALDPNGDTPLEGELLEKMMARYKHPFNATIGEEAHRRGLPNEMNYVMDYRLIHCLRNGLPLDMDVYDAAEWSCITELSEKSVLNKSMAVEIPDFTRGAWKKYKY</sequence>
<dbReference type="Gene3D" id="3.30.360.10">
    <property type="entry name" value="Dihydrodipicolinate Reductase, domain 2"/>
    <property type="match status" value="2"/>
</dbReference>
<name>A0A5M5C193_BACOV</name>
<feature type="non-terminal residue" evidence="1">
    <location>
        <position position="1"/>
    </location>
</feature>
<dbReference type="AlphaFoldDB" id="A0A5M5C193"/>
<gene>
    <name evidence="1" type="ORF">F3D71_19960</name>
</gene>
<evidence type="ECO:0000313" key="2">
    <source>
        <dbReference type="Proteomes" id="UP000323717"/>
    </source>
</evidence>
<accession>A0A5M5C193</accession>
<evidence type="ECO:0000313" key="1">
    <source>
        <dbReference type="EMBL" id="KAA3944564.1"/>
    </source>
</evidence>
<proteinExistence type="predicted"/>
<comment type="caution">
    <text evidence="1">The sequence shown here is derived from an EMBL/GenBank/DDBJ whole genome shotgun (WGS) entry which is preliminary data.</text>
</comment>
<reference evidence="1 2" key="1">
    <citation type="journal article" date="2019" name="Nat. Med.">
        <title>A library of human gut bacterial isolates paired with longitudinal multiomics data enables mechanistic microbiome research.</title>
        <authorList>
            <person name="Poyet M."/>
            <person name="Groussin M."/>
            <person name="Gibbons S.M."/>
            <person name="Avila-Pacheco J."/>
            <person name="Jiang X."/>
            <person name="Kearney S.M."/>
            <person name="Perrotta A.R."/>
            <person name="Berdy B."/>
            <person name="Zhao S."/>
            <person name="Lieberman T.D."/>
            <person name="Swanson P.K."/>
            <person name="Smith M."/>
            <person name="Roesemann S."/>
            <person name="Alexander J.E."/>
            <person name="Rich S.A."/>
            <person name="Livny J."/>
            <person name="Vlamakis H."/>
            <person name="Clish C."/>
            <person name="Bullock K."/>
            <person name="Deik A."/>
            <person name="Scott J."/>
            <person name="Pierce K.A."/>
            <person name="Xavier R.J."/>
            <person name="Alm E.J."/>
        </authorList>
    </citation>
    <scope>NUCLEOTIDE SEQUENCE [LARGE SCALE GENOMIC DNA]</scope>
    <source>
        <strain evidence="1 2">BIOML-A163</strain>
    </source>
</reference>
<dbReference type="EMBL" id="VWLE01000353">
    <property type="protein sequence ID" value="KAA3944564.1"/>
    <property type="molecule type" value="Genomic_DNA"/>
</dbReference>
<organism evidence="1 2">
    <name type="scientific">Bacteroides ovatus</name>
    <dbReference type="NCBI Taxonomy" id="28116"/>
    <lineage>
        <taxon>Bacteria</taxon>
        <taxon>Pseudomonadati</taxon>
        <taxon>Bacteroidota</taxon>
        <taxon>Bacteroidia</taxon>
        <taxon>Bacteroidales</taxon>
        <taxon>Bacteroidaceae</taxon>
        <taxon>Bacteroides</taxon>
    </lineage>
</organism>